<evidence type="ECO:0000256" key="5">
    <source>
        <dbReference type="SAM" id="MobiDB-lite"/>
    </source>
</evidence>
<feature type="compositionally biased region" description="Basic and acidic residues" evidence="5">
    <location>
        <begin position="80"/>
        <end position="96"/>
    </location>
</feature>
<sequence length="536" mass="54863">MDGAAPGFSQGAGVGIERLARERPQNEDDVSTDQDISGQGPTGPRLAPRPVSRPPVDDAQRRAFGRPDGVDGSFVAGDLRPQKFRENSEYEPRDQPPDPVLAEAFGKPYVNGESLQRHPVDSGALEAEEAARRNGSSPDPADDPWRDPAAAAALGTPAVTPPAPQVASAPAGKLGVRDVLFGGRVSYAALAVLAIVALVIGVAGGWVGRKTAEVVQAFTTSKVTLETSGSGDIPAGQIASVAASVADSVVTIEAKSDNAGSQGSGVVIDGRGYVVTNNHVISEAATNPSAWKMSVVFNDGKSVPANLVGRDPKTDLAVLKVDNVDNLTVARLGNSDDVVVGEEVIAAGAPLGLRSTVTSGIVSALHRPVPLSGDGSDTDTVIDAIQTDASINHGNSGGPLIDMDSQVIGINTAGKSLSDSASGLGFAIPVNEVKQVAEALIRDGKIAHPTLGLSARSVSNDLASGAQVANVRAGSPAERAGILENDVVVKVGDRAVADANEFTVAVRQLPIGQDSPIEVVRDGRRLTLTVNPTPDS</sequence>
<organism evidence="8 9">
    <name type="scientific">Mycolicibacterium tokaiense</name>
    <dbReference type="NCBI Taxonomy" id="39695"/>
    <lineage>
        <taxon>Bacteria</taxon>
        <taxon>Bacillati</taxon>
        <taxon>Actinomycetota</taxon>
        <taxon>Actinomycetes</taxon>
        <taxon>Mycobacteriales</taxon>
        <taxon>Mycobacteriaceae</taxon>
        <taxon>Mycolicibacterium</taxon>
    </lineage>
</organism>
<feature type="transmembrane region" description="Helical" evidence="6">
    <location>
        <begin position="187"/>
        <end position="207"/>
    </location>
</feature>
<dbReference type="InterPro" id="IPR001940">
    <property type="entry name" value="Peptidase_S1C"/>
</dbReference>
<dbReference type="Pfam" id="PF13365">
    <property type="entry name" value="Trypsin_2"/>
    <property type="match status" value="1"/>
</dbReference>
<keyword evidence="6" id="KW-0472">Membrane</keyword>
<dbReference type="SMART" id="SM00228">
    <property type="entry name" value="PDZ"/>
    <property type="match status" value="1"/>
</dbReference>
<gene>
    <name evidence="8" type="primary">htrA_3</name>
    <name evidence="8" type="ORF">NCTC10821_04511</name>
</gene>
<keyword evidence="9" id="KW-1185">Reference proteome</keyword>
<dbReference type="EC" id="3.4.21.-" evidence="8"/>
<dbReference type="Gene3D" id="2.40.10.10">
    <property type="entry name" value="Trypsin-like serine proteases"/>
    <property type="match status" value="2"/>
</dbReference>
<evidence type="ECO:0000256" key="4">
    <source>
        <dbReference type="ARBA" id="ARBA00022825"/>
    </source>
</evidence>
<dbReference type="InterPro" id="IPR051201">
    <property type="entry name" value="Chloro_Bact_Ser_Proteases"/>
</dbReference>
<dbReference type="EC" id="3.4.21.107" evidence="8"/>
<dbReference type="PANTHER" id="PTHR43343">
    <property type="entry name" value="PEPTIDASE S12"/>
    <property type="match status" value="1"/>
</dbReference>
<dbReference type="InterPro" id="IPR009003">
    <property type="entry name" value="Peptidase_S1_PA"/>
</dbReference>
<dbReference type="GO" id="GO:0004252">
    <property type="term" value="F:serine-type endopeptidase activity"/>
    <property type="evidence" value="ECO:0007669"/>
    <property type="project" value="InterPro"/>
</dbReference>
<evidence type="ECO:0000259" key="7">
    <source>
        <dbReference type="SMART" id="SM00228"/>
    </source>
</evidence>
<dbReference type="SUPFAM" id="SSF50156">
    <property type="entry name" value="PDZ domain-like"/>
    <property type="match status" value="1"/>
</dbReference>
<protein>
    <submittedName>
        <fullName evidence="8">Serine protease HtrA (DegP protein)</fullName>
        <ecNumber evidence="8">3.4.21.-</ecNumber>
        <ecNumber evidence="8">3.4.21.107</ecNumber>
    </submittedName>
</protein>
<dbReference type="InterPro" id="IPR036034">
    <property type="entry name" value="PDZ_sf"/>
</dbReference>
<evidence type="ECO:0000313" key="9">
    <source>
        <dbReference type="Proteomes" id="UP000254978"/>
    </source>
</evidence>
<evidence type="ECO:0000256" key="3">
    <source>
        <dbReference type="ARBA" id="ARBA00022801"/>
    </source>
</evidence>
<dbReference type="InterPro" id="IPR001478">
    <property type="entry name" value="PDZ"/>
</dbReference>
<name>A0A378TLB8_9MYCO</name>
<dbReference type="AlphaFoldDB" id="A0A378TLB8"/>
<feature type="domain" description="PDZ" evidence="7">
    <location>
        <begin position="449"/>
        <end position="523"/>
    </location>
</feature>
<keyword evidence="6" id="KW-0812">Transmembrane</keyword>
<dbReference type="Proteomes" id="UP000254978">
    <property type="component" value="Unassembled WGS sequence"/>
</dbReference>
<feature type="region of interest" description="Disordered" evidence="5">
    <location>
        <begin position="1"/>
        <end position="148"/>
    </location>
</feature>
<dbReference type="PANTHER" id="PTHR43343:SF3">
    <property type="entry name" value="PROTEASE DO-LIKE 8, CHLOROPLASTIC"/>
    <property type="match status" value="1"/>
</dbReference>
<evidence type="ECO:0000256" key="2">
    <source>
        <dbReference type="ARBA" id="ARBA00022670"/>
    </source>
</evidence>
<keyword evidence="2 8" id="KW-0645">Protease</keyword>
<dbReference type="Pfam" id="PF13180">
    <property type="entry name" value="PDZ_2"/>
    <property type="match status" value="1"/>
</dbReference>
<dbReference type="EMBL" id="UGQT01000001">
    <property type="protein sequence ID" value="STZ60967.1"/>
    <property type="molecule type" value="Genomic_DNA"/>
</dbReference>
<dbReference type="GO" id="GO:0006508">
    <property type="term" value="P:proteolysis"/>
    <property type="evidence" value="ECO:0007669"/>
    <property type="project" value="UniProtKB-KW"/>
</dbReference>
<keyword evidence="3 8" id="KW-0378">Hydrolase</keyword>
<dbReference type="PRINTS" id="PR00834">
    <property type="entry name" value="PROTEASES2C"/>
</dbReference>
<dbReference type="InterPro" id="IPR043504">
    <property type="entry name" value="Peptidase_S1_PA_chymotrypsin"/>
</dbReference>
<dbReference type="SUPFAM" id="SSF50494">
    <property type="entry name" value="Trypsin-like serine proteases"/>
    <property type="match status" value="1"/>
</dbReference>
<keyword evidence="6" id="KW-1133">Transmembrane helix</keyword>
<reference evidence="8 9" key="1">
    <citation type="submission" date="2018-06" db="EMBL/GenBank/DDBJ databases">
        <authorList>
            <consortium name="Pathogen Informatics"/>
            <person name="Doyle S."/>
        </authorList>
    </citation>
    <scope>NUCLEOTIDE SEQUENCE [LARGE SCALE GENOMIC DNA]</scope>
    <source>
        <strain evidence="8 9">NCTC10821</strain>
    </source>
</reference>
<dbReference type="FunFam" id="2.40.10.10:FF:000001">
    <property type="entry name" value="Periplasmic serine protease DegS"/>
    <property type="match status" value="1"/>
</dbReference>
<evidence type="ECO:0000256" key="1">
    <source>
        <dbReference type="ARBA" id="ARBA00010541"/>
    </source>
</evidence>
<proteinExistence type="inferred from homology"/>
<dbReference type="Gene3D" id="2.30.42.10">
    <property type="match status" value="1"/>
</dbReference>
<evidence type="ECO:0000256" key="6">
    <source>
        <dbReference type="SAM" id="Phobius"/>
    </source>
</evidence>
<accession>A0A378TLB8</accession>
<evidence type="ECO:0000313" key="8">
    <source>
        <dbReference type="EMBL" id="STZ60967.1"/>
    </source>
</evidence>
<comment type="similarity">
    <text evidence="1">Belongs to the peptidase S1C family.</text>
</comment>
<keyword evidence="4" id="KW-0720">Serine protease</keyword>